<evidence type="ECO:0000313" key="2">
    <source>
        <dbReference type="Proteomes" id="UP001642484"/>
    </source>
</evidence>
<keyword evidence="2" id="KW-1185">Reference proteome</keyword>
<protein>
    <submittedName>
        <fullName evidence="1">Uncharacterized protein</fullName>
    </submittedName>
</protein>
<dbReference type="Proteomes" id="UP001642484">
    <property type="component" value="Unassembled WGS sequence"/>
</dbReference>
<comment type="caution">
    <text evidence="1">The sequence shown here is derived from an EMBL/GenBank/DDBJ whole genome shotgun (WGS) entry which is preliminary data.</text>
</comment>
<proteinExistence type="predicted"/>
<name>A0ABP0N9X9_9DINO</name>
<feature type="non-terminal residue" evidence="1">
    <location>
        <position position="60"/>
    </location>
</feature>
<sequence>NGLDFYVIMTLVPKIWEADLCHRDGAAQIGAARRVIGVHGLAHDYNGCTAAAPVKSEKEK</sequence>
<organism evidence="1 2">
    <name type="scientific">Durusdinium trenchii</name>
    <dbReference type="NCBI Taxonomy" id="1381693"/>
    <lineage>
        <taxon>Eukaryota</taxon>
        <taxon>Sar</taxon>
        <taxon>Alveolata</taxon>
        <taxon>Dinophyceae</taxon>
        <taxon>Suessiales</taxon>
        <taxon>Symbiodiniaceae</taxon>
        <taxon>Durusdinium</taxon>
    </lineage>
</organism>
<gene>
    <name evidence="1" type="ORF">CCMP2556_LOCUS29815</name>
</gene>
<reference evidence="1 2" key="1">
    <citation type="submission" date="2024-02" db="EMBL/GenBank/DDBJ databases">
        <authorList>
            <person name="Chen Y."/>
            <person name="Shah S."/>
            <person name="Dougan E. K."/>
            <person name="Thang M."/>
            <person name="Chan C."/>
        </authorList>
    </citation>
    <scope>NUCLEOTIDE SEQUENCE [LARGE SCALE GENOMIC DNA]</scope>
</reference>
<feature type="non-terminal residue" evidence="1">
    <location>
        <position position="1"/>
    </location>
</feature>
<evidence type="ECO:0000313" key="1">
    <source>
        <dbReference type="EMBL" id="CAK9060598.1"/>
    </source>
</evidence>
<dbReference type="EMBL" id="CAXAMN010021531">
    <property type="protein sequence ID" value="CAK9060598.1"/>
    <property type="molecule type" value="Genomic_DNA"/>
</dbReference>
<accession>A0ABP0N9X9</accession>